<dbReference type="SUPFAM" id="SSF55729">
    <property type="entry name" value="Acyl-CoA N-acyltransferases (Nat)"/>
    <property type="match status" value="1"/>
</dbReference>
<evidence type="ECO:0000256" key="2">
    <source>
        <dbReference type="ARBA" id="ARBA00023315"/>
    </source>
</evidence>
<dbReference type="AlphaFoldDB" id="A0A3N2BEB4"/>
<dbReference type="InterPro" id="IPR006464">
    <property type="entry name" value="AcTrfase_RimI/Ard1"/>
</dbReference>
<evidence type="ECO:0000313" key="5">
    <source>
        <dbReference type="Proteomes" id="UP000280668"/>
    </source>
</evidence>
<dbReference type="PROSITE" id="PS51186">
    <property type="entry name" value="GNAT"/>
    <property type="match status" value="1"/>
</dbReference>
<evidence type="ECO:0000259" key="3">
    <source>
        <dbReference type="PROSITE" id="PS51186"/>
    </source>
</evidence>
<reference evidence="4 5" key="1">
    <citation type="submission" date="2018-11" db="EMBL/GenBank/DDBJ databases">
        <title>Sequencing the genomes of 1000 actinobacteria strains.</title>
        <authorList>
            <person name="Klenk H.-P."/>
        </authorList>
    </citation>
    <scope>NUCLEOTIDE SEQUENCE [LARGE SCALE GENOMIC DNA]</scope>
    <source>
        <strain evidence="4 5">DSM 11294</strain>
    </source>
</reference>
<sequence>MDQGGNEAGAPQAAVSLRPLVLADLDRVMELEAELFGAGAWPRGTYIEELTEAPDRVYVAAVDEDDLVGYAGVVIADEAQIMTVGVAQSHQGRGIGARLVDALLDAAREAGARSCLLEVRAADEGAQRLYARAGFTPLGLRRRYYPGGADAVVMRARLRPPRHTGPGPIGAEVTGT</sequence>
<dbReference type="Gene3D" id="3.40.630.30">
    <property type="match status" value="1"/>
</dbReference>
<dbReference type="OrthoDB" id="529907at2"/>
<gene>
    <name evidence="4" type="ORF">EDD31_1975</name>
</gene>
<dbReference type="EMBL" id="RKHK01000001">
    <property type="protein sequence ID" value="ROR73588.1"/>
    <property type="molecule type" value="Genomic_DNA"/>
</dbReference>
<dbReference type="Pfam" id="PF00583">
    <property type="entry name" value="Acetyltransf_1"/>
    <property type="match status" value="1"/>
</dbReference>
<keyword evidence="1 4" id="KW-0808">Transferase</keyword>
<protein>
    <submittedName>
        <fullName evidence="4">Ribosomal-protein-alanine N-acetyltransferase</fullName>
    </submittedName>
</protein>
<dbReference type="Proteomes" id="UP000280668">
    <property type="component" value="Unassembled WGS sequence"/>
</dbReference>
<dbReference type="InterPro" id="IPR050832">
    <property type="entry name" value="Bact_Acetyltransf"/>
</dbReference>
<dbReference type="NCBIfam" id="TIGR01575">
    <property type="entry name" value="rimI"/>
    <property type="match status" value="1"/>
</dbReference>
<accession>A0A3N2BEB4</accession>
<dbReference type="PANTHER" id="PTHR43877:SF2">
    <property type="entry name" value="AMINOALKYLPHOSPHONATE N-ACETYLTRANSFERASE-RELATED"/>
    <property type="match status" value="1"/>
</dbReference>
<dbReference type="InterPro" id="IPR000182">
    <property type="entry name" value="GNAT_dom"/>
</dbReference>
<keyword evidence="2" id="KW-0012">Acyltransferase</keyword>
<organism evidence="4 5">
    <name type="scientific">Bogoriella caseilytica</name>
    <dbReference type="NCBI Taxonomy" id="56055"/>
    <lineage>
        <taxon>Bacteria</taxon>
        <taxon>Bacillati</taxon>
        <taxon>Actinomycetota</taxon>
        <taxon>Actinomycetes</taxon>
        <taxon>Micrococcales</taxon>
        <taxon>Bogoriellaceae</taxon>
        <taxon>Bogoriella</taxon>
    </lineage>
</organism>
<keyword evidence="5" id="KW-1185">Reference proteome</keyword>
<evidence type="ECO:0000313" key="4">
    <source>
        <dbReference type="EMBL" id="ROR73588.1"/>
    </source>
</evidence>
<proteinExistence type="predicted"/>
<dbReference type="InterPro" id="IPR016181">
    <property type="entry name" value="Acyl_CoA_acyltransferase"/>
</dbReference>
<name>A0A3N2BEB4_9MICO</name>
<dbReference type="PANTHER" id="PTHR43877">
    <property type="entry name" value="AMINOALKYLPHOSPHONATE N-ACETYLTRANSFERASE-RELATED-RELATED"/>
    <property type="match status" value="1"/>
</dbReference>
<dbReference type="GO" id="GO:0008080">
    <property type="term" value="F:N-acetyltransferase activity"/>
    <property type="evidence" value="ECO:0007669"/>
    <property type="project" value="InterPro"/>
</dbReference>
<evidence type="ECO:0000256" key="1">
    <source>
        <dbReference type="ARBA" id="ARBA00022679"/>
    </source>
</evidence>
<dbReference type="RefSeq" id="WP_123303992.1">
    <property type="nucleotide sequence ID" value="NZ_RKHK01000001.1"/>
</dbReference>
<feature type="domain" description="N-acetyltransferase" evidence="3">
    <location>
        <begin position="15"/>
        <end position="159"/>
    </location>
</feature>
<dbReference type="CDD" id="cd04301">
    <property type="entry name" value="NAT_SF"/>
    <property type="match status" value="1"/>
</dbReference>
<comment type="caution">
    <text evidence="4">The sequence shown here is derived from an EMBL/GenBank/DDBJ whole genome shotgun (WGS) entry which is preliminary data.</text>
</comment>